<dbReference type="Proteomes" id="UP000265520">
    <property type="component" value="Unassembled WGS sequence"/>
</dbReference>
<protein>
    <submittedName>
        <fullName evidence="1">NBS-containing resistance-like protein</fullName>
    </submittedName>
</protein>
<name>A0A392TY13_9FABA</name>
<feature type="non-terminal residue" evidence="1">
    <location>
        <position position="36"/>
    </location>
</feature>
<proteinExistence type="predicted"/>
<dbReference type="EMBL" id="LXQA010674906">
    <property type="protein sequence ID" value="MCI65387.1"/>
    <property type="molecule type" value="Genomic_DNA"/>
</dbReference>
<dbReference type="AlphaFoldDB" id="A0A392TY13"/>
<keyword evidence="2" id="KW-1185">Reference proteome</keyword>
<evidence type="ECO:0000313" key="1">
    <source>
        <dbReference type="EMBL" id="MCI65387.1"/>
    </source>
</evidence>
<organism evidence="1 2">
    <name type="scientific">Trifolium medium</name>
    <dbReference type="NCBI Taxonomy" id="97028"/>
    <lineage>
        <taxon>Eukaryota</taxon>
        <taxon>Viridiplantae</taxon>
        <taxon>Streptophyta</taxon>
        <taxon>Embryophyta</taxon>
        <taxon>Tracheophyta</taxon>
        <taxon>Spermatophyta</taxon>
        <taxon>Magnoliopsida</taxon>
        <taxon>eudicotyledons</taxon>
        <taxon>Gunneridae</taxon>
        <taxon>Pentapetalae</taxon>
        <taxon>rosids</taxon>
        <taxon>fabids</taxon>
        <taxon>Fabales</taxon>
        <taxon>Fabaceae</taxon>
        <taxon>Papilionoideae</taxon>
        <taxon>50 kb inversion clade</taxon>
        <taxon>NPAAA clade</taxon>
        <taxon>Hologalegina</taxon>
        <taxon>IRL clade</taxon>
        <taxon>Trifolieae</taxon>
        <taxon>Trifolium</taxon>
    </lineage>
</organism>
<reference evidence="1 2" key="1">
    <citation type="journal article" date="2018" name="Front. Plant Sci.">
        <title>Red Clover (Trifolium pratense) and Zigzag Clover (T. medium) - A Picture of Genomic Similarities and Differences.</title>
        <authorList>
            <person name="Dluhosova J."/>
            <person name="Istvanek J."/>
            <person name="Nedelnik J."/>
            <person name="Repkova J."/>
        </authorList>
    </citation>
    <scope>NUCLEOTIDE SEQUENCE [LARGE SCALE GENOMIC DNA]</scope>
    <source>
        <strain evidence="2">cv. 10/8</strain>
        <tissue evidence="1">Leaf</tissue>
    </source>
</reference>
<comment type="caution">
    <text evidence="1">The sequence shown here is derived from an EMBL/GenBank/DDBJ whole genome shotgun (WGS) entry which is preliminary data.</text>
</comment>
<evidence type="ECO:0000313" key="2">
    <source>
        <dbReference type="Proteomes" id="UP000265520"/>
    </source>
</evidence>
<sequence>MVAHQNRFGKDSEKIKAWIKALSEVAEFKGHSIHAG</sequence>
<accession>A0A392TY13</accession>